<comment type="caution">
    <text evidence="5">The sequence shown here is derived from an EMBL/GenBank/DDBJ whole genome shotgun (WGS) entry which is preliminary data.</text>
</comment>
<comment type="subcellular location">
    <subcellularLocation>
        <location evidence="1">Cell envelope</location>
    </subcellularLocation>
</comment>
<dbReference type="InterPro" id="IPR025997">
    <property type="entry name" value="SBP_2_dom"/>
</dbReference>
<evidence type="ECO:0000313" key="5">
    <source>
        <dbReference type="EMBL" id="EXX88408.1"/>
    </source>
</evidence>
<dbReference type="RefSeq" id="WP_036716043.1">
    <property type="nucleotide sequence ID" value="NZ_KK082250.1"/>
</dbReference>
<name>A0A9W5S0V0_9BACL</name>
<dbReference type="AlphaFoldDB" id="A0A9W5S0V0"/>
<evidence type="ECO:0000256" key="3">
    <source>
        <dbReference type="ARBA" id="ARBA00022729"/>
    </source>
</evidence>
<dbReference type="Gene3D" id="3.40.50.2300">
    <property type="match status" value="2"/>
</dbReference>
<reference evidence="5 6" key="1">
    <citation type="submission" date="2014-02" db="EMBL/GenBank/DDBJ databases">
        <title>Genome sequence of Paenibacillus darwinianus reveals adaptive mechanisms for survival in Antarctic soils.</title>
        <authorList>
            <person name="Dsouza M."/>
            <person name="Taylor M.W."/>
            <person name="Turner S.J."/>
            <person name="Aislabie J."/>
        </authorList>
    </citation>
    <scope>NUCLEOTIDE SEQUENCE [LARGE SCALE GENOMIC DNA]</scope>
    <source>
        <strain evidence="5 6">CE1</strain>
    </source>
</reference>
<dbReference type="Pfam" id="PF13407">
    <property type="entry name" value="Peripla_BP_4"/>
    <property type="match status" value="1"/>
</dbReference>
<evidence type="ECO:0000256" key="1">
    <source>
        <dbReference type="ARBA" id="ARBA00004196"/>
    </source>
</evidence>
<proteinExistence type="inferred from homology"/>
<dbReference type="GO" id="GO:0030246">
    <property type="term" value="F:carbohydrate binding"/>
    <property type="evidence" value="ECO:0007669"/>
    <property type="project" value="UniProtKB-ARBA"/>
</dbReference>
<protein>
    <submittedName>
        <fullName evidence="5">LacI family transcriptional regulator</fullName>
    </submittedName>
</protein>
<evidence type="ECO:0000313" key="6">
    <source>
        <dbReference type="Proteomes" id="UP000053750"/>
    </source>
</evidence>
<accession>A0A9W5S0V0</accession>
<keyword evidence="6" id="KW-1185">Reference proteome</keyword>
<gene>
    <name evidence="5" type="ORF">BG53_01900</name>
</gene>
<dbReference type="PANTHER" id="PTHR46847">
    <property type="entry name" value="D-ALLOSE-BINDING PERIPLASMIC PROTEIN-RELATED"/>
    <property type="match status" value="1"/>
</dbReference>
<comment type="similarity">
    <text evidence="2">Belongs to the bacterial solute-binding protein 2 family.</text>
</comment>
<feature type="domain" description="Periplasmic binding protein" evidence="4">
    <location>
        <begin position="2"/>
        <end position="162"/>
    </location>
</feature>
<dbReference type="GO" id="GO:0030313">
    <property type="term" value="C:cell envelope"/>
    <property type="evidence" value="ECO:0007669"/>
    <property type="project" value="UniProtKB-SubCell"/>
</dbReference>
<keyword evidence="3" id="KW-0732">Signal</keyword>
<dbReference type="Proteomes" id="UP000053750">
    <property type="component" value="Unassembled WGS sequence"/>
</dbReference>
<organism evidence="5 6">
    <name type="scientific">Paenibacillus darwinianus</name>
    <dbReference type="NCBI Taxonomy" id="1380763"/>
    <lineage>
        <taxon>Bacteria</taxon>
        <taxon>Bacillati</taxon>
        <taxon>Bacillota</taxon>
        <taxon>Bacilli</taxon>
        <taxon>Bacillales</taxon>
        <taxon>Paenibacillaceae</taxon>
        <taxon>Paenibacillus</taxon>
    </lineage>
</organism>
<dbReference type="SUPFAM" id="SSF53822">
    <property type="entry name" value="Periplasmic binding protein-like I"/>
    <property type="match status" value="1"/>
</dbReference>
<evidence type="ECO:0000256" key="2">
    <source>
        <dbReference type="ARBA" id="ARBA00007639"/>
    </source>
</evidence>
<feature type="non-terminal residue" evidence="5">
    <location>
        <position position="1"/>
    </location>
</feature>
<sequence>DEPGSRRLAYVGTDNLAAGRKMGELVAQAARGRGNVGVLIGTEQAENQRLRLAGFRAVIDGYPGLSVADVRATEISRLQAVQEAEDILTRNPQVRYMVGFSSLDGVGIVEAAGRLNRQDVRIYAFDDIADTVEAIADCRIESSIVQHPYEMGFQALSLFSGYKEGRTPGPRYFTSIDVLDRKSDDIGNGERCP</sequence>
<dbReference type="PANTHER" id="PTHR46847:SF1">
    <property type="entry name" value="D-ALLOSE-BINDING PERIPLASMIC PROTEIN-RELATED"/>
    <property type="match status" value="1"/>
</dbReference>
<dbReference type="EMBL" id="JFHU01000126">
    <property type="protein sequence ID" value="EXX88408.1"/>
    <property type="molecule type" value="Genomic_DNA"/>
</dbReference>
<evidence type="ECO:0000259" key="4">
    <source>
        <dbReference type="Pfam" id="PF13407"/>
    </source>
</evidence>
<dbReference type="InterPro" id="IPR028082">
    <property type="entry name" value="Peripla_BP_I"/>
</dbReference>